<sequence>DSEISSLEARINKLKAKLEQIAQKALLKDTDTTQSLHEIRVKELKNELEQDRLIFCLRSRVSDLEDELEQISLKPDPSSNDSKIGGDAVKEISLKPDPSSNDLKTGGNAIEEVSSFSKTLSLSSHHLELKPDESKVKDVDIVSDNKVKKTGGRKSRTETVRVSDSISSTESSED</sequence>
<evidence type="ECO:0000313" key="2">
    <source>
        <dbReference type="Proteomes" id="UP000789702"/>
    </source>
</evidence>
<comment type="caution">
    <text evidence="1">The sequence shown here is derived from an EMBL/GenBank/DDBJ whole genome shotgun (WGS) entry which is preliminary data.</text>
</comment>
<keyword evidence="2" id="KW-1185">Reference proteome</keyword>
<reference evidence="1" key="1">
    <citation type="submission" date="2021-06" db="EMBL/GenBank/DDBJ databases">
        <authorList>
            <person name="Kallberg Y."/>
            <person name="Tangrot J."/>
            <person name="Rosling A."/>
        </authorList>
    </citation>
    <scope>NUCLEOTIDE SEQUENCE</scope>
    <source>
        <strain evidence="1">IL203A</strain>
    </source>
</reference>
<protein>
    <submittedName>
        <fullName evidence="1">10622_t:CDS:1</fullName>
    </submittedName>
</protein>
<proteinExistence type="predicted"/>
<feature type="non-terminal residue" evidence="1">
    <location>
        <position position="1"/>
    </location>
</feature>
<dbReference type="Proteomes" id="UP000789702">
    <property type="component" value="Unassembled WGS sequence"/>
</dbReference>
<dbReference type="EMBL" id="CAJVPU010017499">
    <property type="protein sequence ID" value="CAG8659843.1"/>
    <property type="molecule type" value="Genomic_DNA"/>
</dbReference>
<gene>
    <name evidence="1" type="ORF">DHETER_LOCUS9699</name>
</gene>
<organism evidence="1 2">
    <name type="scientific">Dentiscutata heterogama</name>
    <dbReference type="NCBI Taxonomy" id="1316150"/>
    <lineage>
        <taxon>Eukaryota</taxon>
        <taxon>Fungi</taxon>
        <taxon>Fungi incertae sedis</taxon>
        <taxon>Mucoromycota</taxon>
        <taxon>Glomeromycotina</taxon>
        <taxon>Glomeromycetes</taxon>
        <taxon>Diversisporales</taxon>
        <taxon>Gigasporaceae</taxon>
        <taxon>Dentiscutata</taxon>
    </lineage>
</organism>
<accession>A0ACA9NJJ1</accession>
<evidence type="ECO:0000313" key="1">
    <source>
        <dbReference type="EMBL" id="CAG8659843.1"/>
    </source>
</evidence>
<feature type="non-terminal residue" evidence="1">
    <location>
        <position position="174"/>
    </location>
</feature>
<name>A0ACA9NJJ1_9GLOM</name>